<dbReference type="PANTHER" id="PTHR24276:SF98">
    <property type="entry name" value="FI18310P1-RELATED"/>
    <property type="match status" value="1"/>
</dbReference>
<evidence type="ECO:0000313" key="6">
    <source>
        <dbReference type="Proteomes" id="UP000188320"/>
    </source>
</evidence>
<dbReference type="InterPro" id="IPR001314">
    <property type="entry name" value="Peptidase_S1A"/>
</dbReference>
<protein>
    <submittedName>
        <fullName evidence="5">Trypsin</fullName>
    </submittedName>
</protein>
<dbReference type="PRINTS" id="PR00722">
    <property type="entry name" value="CHYMOTRYPSIN"/>
</dbReference>
<keyword evidence="6" id="KW-1185">Reference proteome</keyword>
<name>A0A1R1PYE6_ZANCU</name>
<feature type="chain" id="PRO_5012706514" evidence="3">
    <location>
        <begin position="24"/>
        <end position="291"/>
    </location>
</feature>
<dbReference type="OrthoDB" id="6380398at2759"/>
<organism evidence="5 6">
    <name type="scientific">Zancudomyces culisetae</name>
    <name type="common">Gut fungus</name>
    <name type="synonym">Smittium culisetae</name>
    <dbReference type="NCBI Taxonomy" id="1213189"/>
    <lineage>
        <taxon>Eukaryota</taxon>
        <taxon>Fungi</taxon>
        <taxon>Fungi incertae sedis</taxon>
        <taxon>Zoopagomycota</taxon>
        <taxon>Kickxellomycotina</taxon>
        <taxon>Harpellomycetes</taxon>
        <taxon>Harpellales</taxon>
        <taxon>Legeriomycetaceae</taxon>
        <taxon>Zancudomyces</taxon>
    </lineage>
</organism>
<dbReference type="PANTHER" id="PTHR24276">
    <property type="entry name" value="POLYSERASE-RELATED"/>
    <property type="match status" value="1"/>
</dbReference>
<dbReference type="AlphaFoldDB" id="A0A1R1PYE6"/>
<gene>
    <name evidence="5" type="ORF">AX774_g440</name>
</gene>
<dbReference type="Pfam" id="PF00089">
    <property type="entry name" value="Trypsin"/>
    <property type="match status" value="1"/>
</dbReference>
<comment type="similarity">
    <text evidence="1">Belongs to the peptidase S1 family.</text>
</comment>
<accession>A0A1R1PYE6</accession>
<dbReference type="SUPFAM" id="SSF50494">
    <property type="entry name" value="Trypsin-like serine proteases"/>
    <property type="match status" value="1"/>
</dbReference>
<dbReference type="InterPro" id="IPR009003">
    <property type="entry name" value="Peptidase_S1_PA"/>
</dbReference>
<keyword evidence="2" id="KW-1015">Disulfide bond</keyword>
<evidence type="ECO:0000313" key="5">
    <source>
        <dbReference type="EMBL" id="OMH85976.1"/>
    </source>
</evidence>
<dbReference type="GO" id="GO:0006508">
    <property type="term" value="P:proteolysis"/>
    <property type="evidence" value="ECO:0007669"/>
    <property type="project" value="InterPro"/>
</dbReference>
<dbReference type="SMART" id="SM00020">
    <property type="entry name" value="Tryp_SPc"/>
    <property type="match status" value="1"/>
</dbReference>
<reference evidence="6" key="1">
    <citation type="submission" date="2017-01" db="EMBL/GenBank/DDBJ databases">
        <authorList>
            <person name="Wang Y."/>
            <person name="White M."/>
            <person name="Kvist S."/>
            <person name="Moncalvo J.-M."/>
        </authorList>
    </citation>
    <scope>NUCLEOTIDE SEQUENCE [LARGE SCALE GENOMIC DNA]</scope>
    <source>
        <strain evidence="6">COL-18-3</strain>
    </source>
</reference>
<dbReference type="Proteomes" id="UP000188320">
    <property type="component" value="Unassembled WGS sequence"/>
</dbReference>
<dbReference type="PROSITE" id="PS50240">
    <property type="entry name" value="TRYPSIN_DOM"/>
    <property type="match status" value="1"/>
</dbReference>
<dbReference type="InterPro" id="IPR050430">
    <property type="entry name" value="Peptidase_S1"/>
</dbReference>
<evidence type="ECO:0000259" key="4">
    <source>
        <dbReference type="PROSITE" id="PS50240"/>
    </source>
</evidence>
<keyword evidence="3" id="KW-0732">Signal</keyword>
<evidence type="ECO:0000256" key="1">
    <source>
        <dbReference type="ARBA" id="ARBA00007664"/>
    </source>
</evidence>
<dbReference type="InterPro" id="IPR043504">
    <property type="entry name" value="Peptidase_S1_PA_chymotrypsin"/>
</dbReference>
<feature type="domain" description="Peptidase S1" evidence="4">
    <location>
        <begin position="40"/>
        <end position="277"/>
    </location>
</feature>
<dbReference type="Gene3D" id="2.40.10.10">
    <property type="entry name" value="Trypsin-like serine proteases"/>
    <property type="match status" value="1"/>
</dbReference>
<comment type="caution">
    <text evidence="5">The sequence shown here is derived from an EMBL/GenBank/DDBJ whole genome shotgun (WGS) entry which is preliminary data.</text>
</comment>
<sequence>MIKLLEFVACCTLLCLLTTCSLGVRLDEPFYEKGRLEKRVIGGVSASDKNYKFISAITTANRTSVKCTASLIAPNAILTAGSCIRSLENDVGSDSSKILVRFGVSDPTSSSKENYPIESINYHPEIQFSTFTNDIAVIVLKTCVPKSVATPVHVNTDDFQEFLAYKLAGFGISSTDGTYPNMLQQLTLVQGSRRLCEIFFNSKDVNNKIFCAAQYKASSICTGDAGAPLTTDDFQSLVALANAQLTTKENVCNQDNSVSIFTILSPHWKNFISTYAPCTGSSCDYSSLCPN</sequence>
<dbReference type="InterPro" id="IPR001254">
    <property type="entry name" value="Trypsin_dom"/>
</dbReference>
<evidence type="ECO:0000256" key="3">
    <source>
        <dbReference type="SAM" id="SignalP"/>
    </source>
</evidence>
<evidence type="ECO:0000256" key="2">
    <source>
        <dbReference type="ARBA" id="ARBA00023157"/>
    </source>
</evidence>
<dbReference type="GO" id="GO:0004252">
    <property type="term" value="F:serine-type endopeptidase activity"/>
    <property type="evidence" value="ECO:0007669"/>
    <property type="project" value="InterPro"/>
</dbReference>
<feature type="signal peptide" evidence="3">
    <location>
        <begin position="1"/>
        <end position="23"/>
    </location>
</feature>
<proteinExistence type="inferred from homology"/>
<dbReference type="EMBL" id="LSSK01000025">
    <property type="protein sequence ID" value="OMH85976.1"/>
    <property type="molecule type" value="Genomic_DNA"/>
</dbReference>